<dbReference type="SUPFAM" id="SSF55718">
    <property type="entry name" value="SCP-like"/>
    <property type="match status" value="1"/>
</dbReference>
<keyword evidence="1" id="KW-0805">Transcription regulation</keyword>
<evidence type="ECO:0000256" key="1">
    <source>
        <dbReference type="ARBA" id="ARBA00023015"/>
    </source>
</evidence>
<dbReference type="InterPro" id="IPR036527">
    <property type="entry name" value="SCP2_sterol-bd_dom_sf"/>
</dbReference>
<proteinExistence type="predicted"/>
<dbReference type="AlphaFoldDB" id="A0A2S8S2T0"/>
<keyword evidence="3" id="KW-0804">Transcription</keyword>
<gene>
    <name evidence="6" type="ORF">LX70_03613</name>
</gene>
<keyword evidence="7" id="KW-1185">Reference proteome</keyword>
<reference evidence="6 7" key="1">
    <citation type="submission" date="2018-02" db="EMBL/GenBank/DDBJ databases">
        <title>Genomic Encyclopedia of Archaeal and Bacterial Type Strains, Phase II (KMG-II): from individual species to whole genera.</title>
        <authorList>
            <person name="Goeker M."/>
        </authorList>
    </citation>
    <scope>NUCLEOTIDE SEQUENCE [LARGE SCALE GENOMIC DNA]</scope>
    <source>
        <strain evidence="6 7">DSM 18921</strain>
    </source>
</reference>
<feature type="region of interest" description="Disordered" evidence="4">
    <location>
        <begin position="233"/>
        <end position="262"/>
    </location>
</feature>
<dbReference type="InterPro" id="IPR002577">
    <property type="entry name" value="HTH_HxlR"/>
</dbReference>
<dbReference type="GO" id="GO:0003677">
    <property type="term" value="F:DNA binding"/>
    <property type="evidence" value="ECO:0007669"/>
    <property type="project" value="UniProtKB-KW"/>
</dbReference>
<evidence type="ECO:0000256" key="2">
    <source>
        <dbReference type="ARBA" id="ARBA00023125"/>
    </source>
</evidence>
<dbReference type="EMBL" id="PVEP01000011">
    <property type="protein sequence ID" value="PQV55095.1"/>
    <property type="molecule type" value="Genomic_DNA"/>
</dbReference>
<dbReference type="Gene3D" id="1.10.10.10">
    <property type="entry name" value="Winged helix-like DNA-binding domain superfamily/Winged helix DNA-binding domain"/>
    <property type="match status" value="1"/>
</dbReference>
<dbReference type="Proteomes" id="UP000238338">
    <property type="component" value="Unassembled WGS sequence"/>
</dbReference>
<dbReference type="SUPFAM" id="SSF46785">
    <property type="entry name" value="Winged helix' DNA-binding domain"/>
    <property type="match status" value="1"/>
</dbReference>
<dbReference type="PROSITE" id="PS51118">
    <property type="entry name" value="HTH_HXLR"/>
    <property type="match status" value="1"/>
</dbReference>
<dbReference type="InterPro" id="IPR036388">
    <property type="entry name" value="WH-like_DNA-bd_sf"/>
</dbReference>
<evidence type="ECO:0000313" key="7">
    <source>
        <dbReference type="Proteomes" id="UP000238338"/>
    </source>
</evidence>
<sequence length="262" mass="28864">MGKRQGYGQFCPIARAAEVLTTRWTPLIVRELYFGSTRYSDLRRGLPRISSALLSRRLKELEHHGIVHCDRAEGGTVYGLTEAGLALFPVLESMGRWAQAHSRDDMTRDENLDPDLLMWNIRRRVDGAGIPEGRTFVVSFHFLGVPAQRGRFWLLFRGGEVEICVRDPDYGTDLEVTAHIRTMTQVWLGHLPLGTAIRQRALLLEGGGAEVRAFSRWFRVSALAIRDQGDTSAAPLNAVNPSRPGHGDAAVSPGGLAPPGGS</sequence>
<name>A0A2S8S2T0_9RHOB</name>
<organism evidence="6 7">
    <name type="scientific">Albidovulum denitrificans</name>
    <dbReference type="NCBI Taxonomy" id="404881"/>
    <lineage>
        <taxon>Bacteria</taxon>
        <taxon>Pseudomonadati</taxon>
        <taxon>Pseudomonadota</taxon>
        <taxon>Alphaproteobacteria</taxon>
        <taxon>Rhodobacterales</taxon>
        <taxon>Paracoccaceae</taxon>
        <taxon>Albidovulum</taxon>
    </lineage>
</organism>
<evidence type="ECO:0000259" key="5">
    <source>
        <dbReference type="PROSITE" id="PS51118"/>
    </source>
</evidence>
<comment type="caution">
    <text evidence="6">The sequence shown here is derived from an EMBL/GenBank/DDBJ whole genome shotgun (WGS) entry which is preliminary data.</text>
</comment>
<accession>A0A2S8S2T0</accession>
<dbReference type="PANTHER" id="PTHR33204:SF18">
    <property type="entry name" value="TRANSCRIPTIONAL REGULATORY PROTEIN"/>
    <property type="match status" value="1"/>
</dbReference>
<protein>
    <submittedName>
        <fullName evidence="6">HxlR family transcriptional regulator</fullName>
    </submittedName>
</protein>
<dbReference type="PANTHER" id="PTHR33204">
    <property type="entry name" value="TRANSCRIPTIONAL REGULATOR, MARR FAMILY"/>
    <property type="match status" value="1"/>
</dbReference>
<evidence type="ECO:0000313" key="6">
    <source>
        <dbReference type="EMBL" id="PQV55095.1"/>
    </source>
</evidence>
<evidence type="ECO:0000256" key="3">
    <source>
        <dbReference type="ARBA" id="ARBA00023163"/>
    </source>
</evidence>
<dbReference type="InterPro" id="IPR036390">
    <property type="entry name" value="WH_DNA-bd_sf"/>
</dbReference>
<feature type="domain" description="HTH hxlR-type" evidence="5">
    <location>
        <begin position="11"/>
        <end position="106"/>
    </location>
</feature>
<dbReference type="Pfam" id="PF01638">
    <property type="entry name" value="HxlR"/>
    <property type="match status" value="1"/>
</dbReference>
<evidence type="ECO:0000256" key="4">
    <source>
        <dbReference type="SAM" id="MobiDB-lite"/>
    </source>
</evidence>
<keyword evidence="2" id="KW-0238">DNA-binding</keyword>
<dbReference type="RefSeq" id="WP_105516164.1">
    <property type="nucleotide sequence ID" value="NZ_PVEP01000011.1"/>
</dbReference>